<dbReference type="EMBL" id="JAUCGM010000300">
    <property type="protein sequence ID" value="MDM8562813.1"/>
    <property type="molecule type" value="Genomic_DNA"/>
</dbReference>
<proteinExistence type="predicted"/>
<dbReference type="Gene3D" id="3.40.50.2000">
    <property type="entry name" value="Glycogen Phosphorylase B"/>
    <property type="match status" value="1"/>
</dbReference>
<dbReference type="GO" id="GO:0016757">
    <property type="term" value="F:glycosyltransferase activity"/>
    <property type="evidence" value="ECO:0007669"/>
    <property type="project" value="UniProtKB-KW"/>
</dbReference>
<keyword evidence="3" id="KW-0808">Transferase</keyword>
<keyword evidence="3" id="KW-0328">Glycosyltransferase</keyword>
<accession>A0ABT7VTC1</accession>
<sequence>EELAHLIYAGADMIIMPSMYEPCGLTQLIALRYGTVPIVRTTGGLVDTIFDRDYSSKPLTARNGYVFQEADFTGIESAMRRAIGLWHSYPDQFRKLILQGMQYNYSWHRSGEHYLESYESIRL</sequence>
<evidence type="ECO:0000256" key="2">
    <source>
        <dbReference type="ARBA" id="ARBA00012588"/>
    </source>
</evidence>
<comment type="caution">
    <text evidence="3">The sequence shown here is derived from an EMBL/GenBank/DDBJ whole genome shotgun (WGS) entry which is preliminary data.</text>
</comment>
<organism evidence="3 4">
    <name type="scientific">Candidatus Marithioploca araucensis</name>
    <dbReference type="NCBI Taxonomy" id="70273"/>
    <lineage>
        <taxon>Bacteria</taxon>
        <taxon>Pseudomonadati</taxon>
        <taxon>Pseudomonadota</taxon>
        <taxon>Gammaproteobacteria</taxon>
        <taxon>Thiotrichales</taxon>
        <taxon>Thiotrichaceae</taxon>
        <taxon>Candidatus Marithioploca</taxon>
    </lineage>
</organism>
<dbReference type="SUPFAM" id="SSF53756">
    <property type="entry name" value="UDP-Glycosyltransferase/glycogen phosphorylase"/>
    <property type="match status" value="1"/>
</dbReference>
<dbReference type="EC" id="2.4.1.21" evidence="2"/>
<dbReference type="Proteomes" id="UP001171945">
    <property type="component" value="Unassembled WGS sequence"/>
</dbReference>
<gene>
    <name evidence="3" type="ORF">QUF54_05605</name>
</gene>
<feature type="non-terminal residue" evidence="3">
    <location>
        <position position="1"/>
    </location>
</feature>
<evidence type="ECO:0000256" key="1">
    <source>
        <dbReference type="ARBA" id="ARBA00001478"/>
    </source>
</evidence>
<evidence type="ECO:0000313" key="4">
    <source>
        <dbReference type="Proteomes" id="UP001171945"/>
    </source>
</evidence>
<dbReference type="PANTHER" id="PTHR46083:SF1">
    <property type="entry name" value="GLYCOGEN SYNTHASE 2-RELATED"/>
    <property type="match status" value="1"/>
</dbReference>
<protein>
    <recommendedName>
        <fullName evidence="2">starch synthase</fullName>
        <ecNumber evidence="2">2.4.1.21</ecNumber>
    </recommendedName>
</protein>
<comment type="catalytic activity">
    <reaction evidence="1">
        <text>[(1-&gt;4)-alpha-D-glucosyl](n) + ADP-alpha-D-glucose = [(1-&gt;4)-alpha-D-glucosyl](n+1) + ADP + H(+)</text>
        <dbReference type="Rhea" id="RHEA:18189"/>
        <dbReference type="Rhea" id="RHEA-COMP:9584"/>
        <dbReference type="Rhea" id="RHEA-COMP:9587"/>
        <dbReference type="ChEBI" id="CHEBI:15378"/>
        <dbReference type="ChEBI" id="CHEBI:15444"/>
        <dbReference type="ChEBI" id="CHEBI:57498"/>
        <dbReference type="ChEBI" id="CHEBI:456216"/>
        <dbReference type="EC" id="2.4.1.21"/>
    </reaction>
</comment>
<keyword evidence="4" id="KW-1185">Reference proteome</keyword>
<name>A0ABT7VTC1_9GAMM</name>
<dbReference type="PANTHER" id="PTHR46083">
    <property type="match status" value="1"/>
</dbReference>
<reference evidence="3" key="1">
    <citation type="submission" date="2023-06" db="EMBL/GenBank/DDBJ databases">
        <title>Uncultivated large filamentous bacteria from sulfidic sediments reveal new species and different genomic features in energy metabolism and defense.</title>
        <authorList>
            <person name="Fonseca A."/>
        </authorList>
    </citation>
    <scope>NUCLEOTIDE SEQUENCE</scope>
    <source>
        <strain evidence="3">HSG4</strain>
    </source>
</reference>
<evidence type="ECO:0000313" key="3">
    <source>
        <dbReference type="EMBL" id="MDM8562813.1"/>
    </source>
</evidence>